<reference evidence="4 5" key="1">
    <citation type="submission" date="2017-09" db="EMBL/GenBank/DDBJ databases">
        <title>Complete genome sequence of Oxytococcus suis strain ZY16052.</title>
        <authorList>
            <person name="Li F."/>
        </authorList>
    </citation>
    <scope>NUCLEOTIDE SEQUENCE [LARGE SCALE GENOMIC DNA]</scope>
    <source>
        <strain evidence="4 5">ZY16052</strain>
    </source>
</reference>
<dbReference type="InterPro" id="IPR007380">
    <property type="entry name" value="DUF438"/>
</dbReference>
<dbReference type="PANTHER" id="PTHR39966:SF3">
    <property type="entry name" value="DUF438 DOMAIN-CONTAINING PROTEIN"/>
    <property type="match status" value="1"/>
</dbReference>
<dbReference type="PANTHER" id="PTHR39966">
    <property type="entry name" value="BLL2471 PROTEIN-RELATED"/>
    <property type="match status" value="1"/>
</dbReference>
<dbReference type="AlphaFoldDB" id="A0A347WJ43"/>
<protein>
    <submittedName>
        <fullName evidence="4">Hemerythrin HHE cation-binding protein</fullName>
    </submittedName>
</protein>
<evidence type="ECO:0000259" key="3">
    <source>
        <dbReference type="Pfam" id="PF04282"/>
    </source>
</evidence>
<dbReference type="Gene3D" id="3.30.450.20">
    <property type="entry name" value="PAS domain"/>
    <property type="match status" value="1"/>
</dbReference>
<dbReference type="CDD" id="cd00130">
    <property type="entry name" value="PAS"/>
    <property type="match status" value="1"/>
</dbReference>
<keyword evidence="5" id="KW-1185">Reference proteome</keyword>
<dbReference type="Pfam" id="PF13596">
    <property type="entry name" value="PAS_10"/>
    <property type="match status" value="1"/>
</dbReference>
<dbReference type="GO" id="GO:0005886">
    <property type="term" value="C:plasma membrane"/>
    <property type="evidence" value="ECO:0007669"/>
    <property type="project" value="TreeGrafter"/>
</dbReference>
<dbReference type="Pfam" id="PF01814">
    <property type="entry name" value="Hemerythrin"/>
    <property type="match status" value="1"/>
</dbReference>
<dbReference type="EMBL" id="CP023434">
    <property type="protein sequence ID" value="AXY25100.1"/>
    <property type="molecule type" value="Genomic_DNA"/>
</dbReference>
<feature type="domain" description="Hemerythrin-like" evidence="2">
    <location>
        <begin position="89"/>
        <end position="222"/>
    </location>
</feature>
<organism evidence="4 5">
    <name type="scientific">Suicoccus acidiformans</name>
    <dbReference type="NCBI Taxonomy" id="2036206"/>
    <lineage>
        <taxon>Bacteria</taxon>
        <taxon>Bacillati</taxon>
        <taxon>Bacillota</taxon>
        <taxon>Bacilli</taxon>
        <taxon>Lactobacillales</taxon>
        <taxon>Aerococcaceae</taxon>
        <taxon>Suicoccus</taxon>
    </lineage>
</organism>
<evidence type="ECO:0000256" key="1">
    <source>
        <dbReference type="SAM" id="MobiDB-lite"/>
    </source>
</evidence>
<dbReference type="NCBIfam" id="TIGR00229">
    <property type="entry name" value="sensory_box"/>
    <property type="match status" value="1"/>
</dbReference>
<accession>A0A347WJ43</accession>
<dbReference type="Gene3D" id="1.20.120.520">
    <property type="entry name" value="nmb1532 protein domain like"/>
    <property type="match status" value="1"/>
</dbReference>
<feature type="region of interest" description="Disordered" evidence="1">
    <location>
        <begin position="266"/>
        <end position="288"/>
    </location>
</feature>
<proteinExistence type="predicted"/>
<gene>
    <name evidence="4" type="ORF">CL176_03120</name>
</gene>
<evidence type="ECO:0000313" key="4">
    <source>
        <dbReference type="EMBL" id="AXY25100.1"/>
    </source>
</evidence>
<dbReference type="InterPro" id="IPR012312">
    <property type="entry name" value="Hemerythrin-like"/>
</dbReference>
<feature type="domain" description="DUF438" evidence="3">
    <location>
        <begin position="10"/>
        <end position="77"/>
    </location>
</feature>
<name>A0A347WJ43_9LACT</name>
<sequence>MQNKRIDTLLNILMKLHEGTPPEEVQEEFNTHFASVSAMEVAMMEQELIGREDNPITFEDVLNLCNVHAKMFEGKIDETEADSIDHPGHPVRVFKDENLALRSTLLRIDNILKAMETMDTKDEDYPGVYQGLQYQWELLGQFDVHYERKEKLFFPKMEAAGHTAPPKVMWAKDDEIRSLFQEAGKILNELSVANMAAFQEAYATFRYEFEEMIFKEEAILLNILMEALTVKDWADIAQESSAYGYAIIKPSQVWEPEELAEPLKVAPQATTPPSQPEVAPASASPQSTNVAIETDKGTIRVSWEPKPELPPSNTLQFEQGHLSVEEVGLLLDHLPLEVTFVSAEDTFQYYNHMEDPEHMLFKRTNSQLGRNIEFCHPPQSWPKVSQLIEDLRNGRRDSESMWFERKDGRFVYVTYRAVRDKDGVYKGILETVQDIQPFRNLPTPMKTDLSEIE</sequence>
<dbReference type="RefSeq" id="WP_118990016.1">
    <property type="nucleotide sequence ID" value="NZ_CP023434.1"/>
</dbReference>
<evidence type="ECO:0000313" key="5">
    <source>
        <dbReference type="Proteomes" id="UP000263232"/>
    </source>
</evidence>
<dbReference type="OrthoDB" id="9769774at2"/>
<dbReference type="Pfam" id="PF04282">
    <property type="entry name" value="DUF438"/>
    <property type="match status" value="1"/>
</dbReference>
<dbReference type="KEGG" id="abae:CL176_03120"/>
<evidence type="ECO:0000259" key="2">
    <source>
        <dbReference type="Pfam" id="PF01814"/>
    </source>
</evidence>
<dbReference type="InterPro" id="IPR000014">
    <property type="entry name" value="PAS"/>
</dbReference>
<dbReference type="SUPFAM" id="SSF55785">
    <property type="entry name" value="PYP-like sensor domain (PAS domain)"/>
    <property type="match status" value="1"/>
</dbReference>
<dbReference type="Proteomes" id="UP000263232">
    <property type="component" value="Chromosome"/>
</dbReference>
<dbReference type="InterPro" id="IPR035965">
    <property type="entry name" value="PAS-like_dom_sf"/>
</dbReference>